<dbReference type="GO" id="GO:0051301">
    <property type="term" value="P:cell division"/>
    <property type="evidence" value="ECO:0007669"/>
    <property type="project" value="UniProtKB-KW"/>
</dbReference>
<dbReference type="GO" id="GO:0009279">
    <property type="term" value="C:cell outer membrane"/>
    <property type="evidence" value="ECO:0007669"/>
    <property type="project" value="UniProtKB-SubCell"/>
</dbReference>
<dbReference type="PROSITE" id="PS01068">
    <property type="entry name" value="OMPA_1"/>
    <property type="match status" value="1"/>
</dbReference>
<evidence type="ECO:0000256" key="5">
    <source>
        <dbReference type="ARBA" id="ARBA00023139"/>
    </source>
</evidence>
<name>A0A1J5S359_9ZZZZ</name>
<organism evidence="11">
    <name type="scientific">mine drainage metagenome</name>
    <dbReference type="NCBI Taxonomy" id="410659"/>
    <lineage>
        <taxon>unclassified sequences</taxon>
        <taxon>metagenomes</taxon>
        <taxon>ecological metagenomes</taxon>
    </lineage>
</organism>
<comment type="subcellular location">
    <subcellularLocation>
        <location evidence="1">Cell outer membrane</location>
    </subcellularLocation>
</comment>
<evidence type="ECO:0000256" key="4">
    <source>
        <dbReference type="ARBA" id="ARBA00023136"/>
    </source>
</evidence>
<dbReference type="EMBL" id="MLJW01000074">
    <property type="protein sequence ID" value="OIR02443.1"/>
    <property type="molecule type" value="Genomic_DNA"/>
</dbReference>
<sequence length="194" mass="21306">MKNLMFNKKLLSCLVIALVLTACKSTPMVDKPAPVEDRSTATQTAPKAVEPATTSVDTSGVKEVAIDSSATTGDNPLKDPNNILSKRNIYFDFDSDTVKAEYRPIIEAHAKYLLAHSNAKMILQGNTDERGTREYNLALGQRRAVSVKKSFNLLGVKDNQIETVSFGEEKATPNCADEACHQANRRVDIAYENE</sequence>
<dbReference type="PANTHER" id="PTHR30329:SF21">
    <property type="entry name" value="LIPOPROTEIN YIAD-RELATED"/>
    <property type="match status" value="1"/>
</dbReference>
<evidence type="ECO:0000256" key="1">
    <source>
        <dbReference type="ARBA" id="ARBA00004442"/>
    </source>
</evidence>
<keyword evidence="5" id="KW-0564">Palmitate</keyword>
<dbReference type="CDD" id="cd07185">
    <property type="entry name" value="OmpA_C-like"/>
    <property type="match status" value="1"/>
</dbReference>
<dbReference type="InterPro" id="IPR006664">
    <property type="entry name" value="OMP_bac"/>
</dbReference>
<dbReference type="InterPro" id="IPR050330">
    <property type="entry name" value="Bact_OuterMem_StrucFunc"/>
</dbReference>
<keyword evidence="4" id="KW-0472">Membrane</keyword>
<comment type="caution">
    <text evidence="11">The sequence shown here is derived from an EMBL/GenBank/DDBJ whole genome shotgun (WGS) entry which is preliminary data.</text>
</comment>
<proteinExistence type="inferred from homology"/>
<dbReference type="PROSITE" id="PS51123">
    <property type="entry name" value="OMPA_2"/>
    <property type="match status" value="1"/>
</dbReference>
<feature type="domain" description="OmpA-like" evidence="10">
    <location>
        <begin position="78"/>
        <end position="194"/>
    </location>
</feature>
<dbReference type="Gene3D" id="3.30.1330.60">
    <property type="entry name" value="OmpA-like domain"/>
    <property type="match status" value="1"/>
</dbReference>
<dbReference type="PANTHER" id="PTHR30329">
    <property type="entry name" value="STATOR ELEMENT OF FLAGELLAR MOTOR COMPLEX"/>
    <property type="match status" value="1"/>
</dbReference>
<evidence type="ECO:0000256" key="8">
    <source>
        <dbReference type="ARBA" id="ARBA00023306"/>
    </source>
</evidence>
<keyword evidence="2" id="KW-0132">Cell division</keyword>
<reference evidence="11" key="1">
    <citation type="submission" date="2016-10" db="EMBL/GenBank/DDBJ databases">
        <title>Sequence of Gallionella enrichment culture.</title>
        <authorList>
            <person name="Poehlein A."/>
            <person name="Muehling M."/>
            <person name="Daniel R."/>
        </authorList>
    </citation>
    <scope>NUCLEOTIDE SEQUENCE</scope>
</reference>
<evidence type="ECO:0000256" key="9">
    <source>
        <dbReference type="SAM" id="MobiDB-lite"/>
    </source>
</evidence>
<feature type="region of interest" description="Disordered" evidence="9">
    <location>
        <begin position="31"/>
        <end position="59"/>
    </location>
</feature>
<keyword evidence="7" id="KW-0449">Lipoprotein</keyword>
<dbReference type="AlphaFoldDB" id="A0A1J5S359"/>
<dbReference type="SUPFAM" id="SSF103088">
    <property type="entry name" value="OmpA-like"/>
    <property type="match status" value="1"/>
</dbReference>
<dbReference type="NCBIfam" id="TIGR02802">
    <property type="entry name" value="Pal_lipo"/>
    <property type="match status" value="1"/>
</dbReference>
<evidence type="ECO:0000256" key="6">
    <source>
        <dbReference type="ARBA" id="ARBA00023237"/>
    </source>
</evidence>
<evidence type="ECO:0000259" key="10">
    <source>
        <dbReference type="PROSITE" id="PS51123"/>
    </source>
</evidence>
<dbReference type="InterPro" id="IPR014169">
    <property type="entry name" value="Pal_lipo_C"/>
</dbReference>
<keyword evidence="6" id="KW-0998">Cell outer membrane</keyword>
<evidence type="ECO:0000313" key="11">
    <source>
        <dbReference type="EMBL" id="OIR02443.1"/>
    </source>
</evidence>
<dbReference type="Pfam" id="PF00691">
    <property type="entry name" value="OmpA"/>
    <property type="match status" value="1"/>
</dbReference>
<protein>
    <submittedName>
        <fullName evidence="11">Outer membrane protein P6</fullName>
    </submittedName>
</protein>
<dbReference type="InterPro" id="IPR006665">
    <property type="entry name" value="OmpA-like"/>
</dbReference>
<keyword evidence="8" id="KW-0131">Cell cycle</keyword>
<dbReference type="InterPro" id="IPR039001">
    <property type="entry name" value="Pal"/>
</dbReference>
<dbReference type="InterPro" id="IPR036737">
    <property type="entry name" value="OmpA-like_sf"/>
</dbReference>
<evidence type="ECO:0000256" key="2">
    <source>
        <dbReference type="ARBA" id="ARBA00022618"/>
    </source>
</evidence>
<keyword evidence="3" id="KW-0732">Signal</keyword>
<dbReference type="HAMAP" id="MF_02204">
    <property type="entry name" value="Pal"/>
    <property type="match status" value="1"/>
</dbReference>
<dbReference type="InterPro" id="IPR006690">
    <property type="entry name" value="OMPA-like_CS"/>
</dbReference>
<accession>A0A1J5S359</accession>
<gene>
    <name evidence="11" type="primary">pal_9</name>
    <name evidence="11" type="ORF">GALL_153940</name>
</gene>
<evidence type="ECO:0000256" key="7">
    <source>
        <dbReference type="ARBA" id="ARBA00023288"/>
    </source>
</evidence>
<evidence type="ECO:0000256" key="3">
    <source>
        <dbReference type="ARBA" id="ARBA00022729"/>
    </source>
</evidence>
<dbReference type="PROSITE" id="PS51257">
    <property type="entry name" value="PROKAR_LIPOPROTEIN"/>
    <property type="match status" value="1"/>
</dbReference>
<dbReference type="PRINTS" id="PR01021">
    <property type="entry name" value="OMPADOMAIN"/>
</dbReference>